<evidence type="ECO:0000313" key="2">
    <source>
        <dbReference type="Proteomes" id="UP000308730"/>
    </source>
</evidence>
<sequence>MDVEQIDPAASKAVEVSADTKAAADGTSDIPPVLKLTLPEAGQKMKEGNEIRTFTFTM</sequence>
<proteinExistence type="predicted"/>
<dbReference type="EMBL" id="SGPM01000335">
    <property type="protein sequence ID" value="THH26559.1"/>
    <property type="molecule type" value="Genomic_DNA"/>
</dbReference>
<accession>A0A4S4MLD1</accession>
<dbReference type="Proteomes" id="UP000308730">
    <property type="component" value="Unassembled WGS sequence"/>
</dbReference>
<protein>
    <submittedName>
        <fullName evidence="1">Uncharacterized protein</fullName>
    </submittedName>
</protein>
<reference evidence="1 2" key="1">
    <citation type="submission" date="2019-02" db="EMBL/GenBank/DDBJ databases">
        <title>Genome sequencing of the rare red list fungi Antrodiella citrinella (Flaviporus citrinellus).</title>
        <authorList>
            <person name="Buettner E."/>
            <person name="Kellner H."/>
        </authorList>
    </citation>
    <scope>NUCLEOTIDE SEQUENCE [LARGE SCALE GENOMIC DNA]</scope>
    <source>
        <strain evidence="1 2">DSM 108506</strain>
    </source>
</reference>
<keyword evidence="2" id="KW-1185">Reference proteome</keyword>
<dbReference type="AlphaFoldDB" id="A0A4S4MLD1"/>
<organism evidence="1 2">
    <name type="scientific">Antrodiella citrinella</name>
    <dbReference type="NCBI Taxonomy" id="2447956"/>
    <lineage>
        <taxon>Eukaryota</taxon>
        <taxon>Fungi</taxon>
        <taxon>Dikarya</taxon>
        <taxon>Basidiomycota</taxon>
        <taxon>Agaricomycotina</taxon>
        <taxon>Agaricomycetes</taxon>
        <taxon>Polyporales</taxon>
        <taxon>Steccherinaceae</taxon>
        <taxon>Antrodiella</taxon>
    </lineage>
</organism>
<comment type="caution">
    <text evidence="1">The sequence shown here is derived from an EMBL/GenBank/DDBJ whole genome shotgun (WGS) entry which is preliminary data.</text>
</comment>
<gene>
    <name evidence="1" type="ORF">EUX98_g7631</name>
</gene>
<name>A0A4S4MLD1_9APHY</name>
<evidence type="ECO:0000313" key="1">
    <source>
        <dbReference type="EMBL" id="THH26559.1"/>
    </source>
</evidence>